<dbReference type="AlphaFoldDB" id="A0A5B7F9G4"/>
<protein>
    <submittedName>
        <fullName evidence="2">Uncharacterized protein</fullName>
    </submittedName>
</protein>
<keyword evidence="1" id="KW-0812">Transmembrane</keyword>
<evidence type="ECO:0000313" key="3">
    <source>
        <dbReference type="Proteomes" id="UP000324222"/>
    </source>
</evidence>
<accession>A0A5B7F9G4</accession>
<evidence type="ECO:0000256" key="1">
    <source>
        <dbReference type="SAM" id="Phobius"/>
    </source>
</evidence>
<keyword evidence="1" id="KW-1133">Transmembrane helix</keyword>
<keyword evidence="1" id="KW-0472">Membrane</keyword>
<name>A0A5B7F9G4_PORTR</name>
<organism evidence="2 3">
    <name type="scientific">Portunus trituberculatus</name>
    <name type="common">Swimming crab</name>
    <name type="synonym">Neptunus trituberculatus</name>
    <dbReference type="NCBI Taxonomy" id="210409"/>
    <lineage>
        <taxon>Eukaryota</taxon>
        <taxon>Metazoa</taxon>
        <taxon>Ecdysozoa</taxon>
        <taxon>Arthropoda</taxon>
        <taxon>Crustacea</taxon>
        <taxon>Multicrustacea</taxon>
        <taxon>Malacostraca</taxon>
        <taxon>Eumalacostraca</taxon>
        <taxon>Eucarida</taxon>
        <taxon>Decapoda</taxon>
        <taxon>Pleocyemata</taxon>
        <taxon>Brachyura</taxon>
        <taxon>Eubrachyura</taxon>
        <taxon>Portunoidea</taxon>
        <taxon>Portunidae</taxon>
        <taxon>Portuninae</taxon>
        <taxon>Portunus</taxon>
    </lineage>
</organism>
<sequence length="107" mass="12144">MIATKHINTINVMAAGGKRSSYKLEVLHHSMTQHTQYMARSQEGVRHLALYIITVIAHISGSPLSGIRYYPEVPQVYSNLLHERSLDPTRRQHLLPCSPALSRQQLE</sequence>
<gene>
    <name evidence="2" type="ORF">E2C01_035324</name>
</gene>
<keyword evidence="3" id="KW-1185">Reference proteome</keyword>
<comment type="caution">
    <text evidence="2">The sequence shown here is derived from an EMBL/GenBank/DDBJ whole genome shotgun (WGS) entry which is preliminary data.</text>
</comment>
<evidence type="ECO:0000313" key="2">
    <source>
        <dbReference type="EMBL" id="MPC41723.1"/>
    </source>
</evidence>
<dbReference type="Proteomes" id="UP000324222">
    <property type="component" value="Unassembled WGS sequence"/>
</dbReference>
<reference evidence="2 3" key="1">
    <citation type="submission" date="2019-05" db="EMBL/GenBank/DDBJ databases">
        <title>Another draft genome of Portunus trituberculatus and its Hox gene families provides insights of decapod evolution.</title>
        <authorList>
            <person name="Jeong J.-H."/>
            <person name="Song I."/>
            <person name="Kim S."/>
            <person name="Choi T."/>
            <person name="Kim D."/>
            <person name="Ryu S."/>
            <person name="Kim W."/>
        </authorList>
    </citation>
    <scope>NUCLEOTIDE SEQUENCE [LARGE SCALE GENOMIC DNA]</scope>
    <source>
        <tissue evidence="2">Muscle</tissue>
    </source>
</reference>
<dbReference type="EMBL" id="VSRR010005164">
    <property type="protein sequence ID" value="MPC41723.1"/>
    <property type="molecule type" value="Genomic_DNA"/>
</dbReference>
<feature type="transmembrane region" description="Helical" evidence="1">
    <location>
        <begin position="48"/>
        <end position="70"/>
    </location>
</feature>
<proteinExistence type="predicted"/>